<dbReference type="OrthoDB" id="2576623at2759"/>
<feature type="compositionally biased region" description="Polar residues" evidence="1">
    <location>
        <begin position="781"/>
        <end position="795"/>
    </location>
</feature>
<feature type="compositionally biased region" description="Low complexity" evidence="1">
    <location>
        <begin position="602"/>
        <end position="612"/>
    </location>
</feature>
<feature type="compositionally biased region" description="Low complexity" evidence="1">
    <location>
        <begin position="258"/>
        <end position="267"/>
    </location>
</feature>
<feature type="compositionally biased region" description="Low complexity" evidence="1">
    <location>
        <begin position="619"/>
        <end position="643"/>
    </location>
</feature>
<dbReference type="KEGG" id="cne:CNG03380"/>
<feature type="region of interest" description="Disordered" evidence="1">
    <location>
        <begin position="319"/>
        <end position="486"/>
    </location>
</feature>
<proteinExistence type="predicted"/>
<feature type="region of interest" description="Disordered" evidence="1">
    <location>
        <begin position="600"/>
        <end position="673"/>
    </location>
</feature>
<feature type="compositionally biased region" description="Basic and acidic residues" evidence="1">
    <location>
        <begin position="796"/>
        <end position="809"/>
    </location>
</feature>
<keyword evidence="2" id="KW-0732">Signal</keyword>
<feature type="compositionally biased region" description="Polar residues" evidence="1">
    <location>
        <begin position="337"/>
        <end position="473"/>
    </location>
</feature>
<organism evidence="3 4">
    <name type="scientific">Cryptococcus deneoformans (strain JEC21 / ATCC MYA-565)</name>
    <name type="common">Cryptococcus neoformans var. neoformans serotype D</name>
    <dbReference type="NCBI Taxonomy" id="214684"/>
    <lineage>
        <taxon>Eukaryota</taxon>
        <taxon>Fungi</taxon>
        <taxon>Dikarya</taxon>
        <taxon>Basidiomycota</taxon>
        <taxon>Agaricomycotina</taxon>
        <taxon>Tremellomycetes</taxon>
        <taxon>Tremellales</taxon>
        <taxon>Cryptococcaceae</taxon>
        <taxon>Cryptococcus</taxon>
        <taxon>Cryptococcus neoformans species complex</taxon>
    </lineage>
</organism>
<feature type="compositionally biased region" description="Basic and acidic residues" evidence="1">
    <location>
        <begin position="905"/>
        <end position="915"/>
    </location>
</feature>
<feature type="region of interest" description="Disordered" evidence="1">
    <location>
        <begin position="540"/>
        <end position="568"/>
    </location>
</feature>
<feature type="region of interest" description="Disordered" evidence="1">
    <location>
        <begin position="897"/>
        <end position="918"/>
    </location>
</feature>
<reference evidence="3 4" key="1">
    <citation type="journal article" date="2005" name="Science">
        <title>The genome of the basidiomycetous yeast and human pathogen Cryptococcus neoformans.</title>
        <authorList>
            <person name="Loftus B.J."/>
            <person name="Fung E."/>
            <person name="Roncaglia P."/>
            <person name="Rowley D."/>
            <person name="Amedeo P."/>
            <person name="Bruno D."/>
            <person name="Vamathevan J."/>
            <person name="Miranda M."/>
            <person name="Anderson I.J."/>
            <person name="Fraser J.A."/>
            <person name="Allen J.E."/>
            <person name="Bosdet I.E."/>
            <person name="Brent M.R."/>
            <person name="Chiu R."/>
            <person name="Doering T.L."/>
            <person name="Donlin M.J."/>
            <person name="D'Souza C.A."/>
            <person name="Fox D.S."/>
            <person name="Grinberg V."/>
            <person name="Fu J."/>
            <person name="Fukushima M."/>
            <person name="Haas B.J."/>
            <person name="Huang J.C."/>
            <person name="Janbon G."/>
            <person name="Jones S.J."/>
            <person name="Koo H.L."/>
            <person name="Krzywinski M.I."/>
            <person name="Kwon-Chung J.K."/>
            <person name="Lengeler K.B."/>
            <person name="Maiti R."/>
            <person name="Marra M.A."/>
            <person name="Marra R.E."/>
            <person name="Mathewson C.A."/>
            <person name="Mitchell T.G."/>
            <person name="Pertea M."/>
            <person name="Riggs F.R."/>
            <person name="Salzberg S.L."/>
            <person name="Schein J.E."/>
            <person name="Shvartsbeyn A."/>
            <person name="Shin H."/>
            <person name="Shumway M."/>
            <person name="Specht C.A."/>
            <person name="Suh B.B."/>
            <person name="Tenney A."/>
            <person name="Utterback T.R."/>
            <person name="Wickes B.L."/>
            <person name="Wortman J.R."/>
            <person name="Wye N.H."/>
            <person name="Kronstad J.W."/>
            <person name="Lodge J.K."/>
            <person name="Heitman J."/>
            <person name="Davis R.W."/>
            <person name="Fraser C.M."/>
            <person name="Hyman R.W."/>
        </authorList>
    </citation>
    <scope>NUCLEOTIDE SEQUENCE [LARGE SCALE GENOMIC DNA]</scope>
    <source>
        <strain evidence="4">JEC21 / ATCC MYA-565</strain>
    </source>
</reference>
<feature type="region of interest" description="Disordered" evidence="1">
    <location>
        <begin position="239"/>
        <end position="275"/>
    </location>
</feature>
<dbReference type="PaxDb" id="214684-Q5KDM9"/>
<dbReference type="eggNOG" id="KOG1216">
    <property type="taxonomic scope" value="Eukaryota"/>
</dbReference>
<feature type="compositionally biased region" description="Acidic residues" evidence="1">
    <location>
        <begin position="543"/>
        <end position="553"/>
    </location>
</feature>
<feature type="compositionally biased region" description="Polar residues" evidence="1">
    <location>
        <begin position="644"/>
        <end position="673"/>
    </location>
</feature>
<sequence>MARASLTFTSLAFLIFITPLALAQSSGTINLSSTSVCVIIAQIASLSSPNAISAMMPICPDSGDTAIAWPLTTTGDGASSSIAIYAHTTAINGGVSLGCVMGLSQMQAMYLLGRDLTWDDSAGTLYDNTAGGNLLDPTTYATITCGSSETLLPSGLVLPDPSSNAAGASVWDQTITLTSGAKASGGNNDDVVESTVADVTSVAAPASSTILMTSAAAKTSAAPVTSVYRITSAVPETSAAAETSEAPSSTDQLAVQTSSPLSPSPSSTINEASQTKAVVTSPKSVISDQLSYSATPSLTAVEPSSVSEVVDVLTTSSTTFHEVGSSGSPTSSESDSDQANFESSGQPVAVQTSSPAPQPISDTVQQLSSTQQETTVEAQISAQPETSAQPQTSGQPQTSAQPQTSDQPQTSGQFQSSAQPSGSSYRSESNEQPTRADSSYASDPTSAYQASSSHPEDSTPTLIQSSDSASFSTTDGNDYSSDNGDYDNTSVIAVQTSASLKASPSVVQSENQRVTSYDASTYQVATASLSSSAYLTDTAYESSNDDNLSDSEEVPQTSPSQSLSAPTSASAAIVSNTYLISSNSSDSSDGGVTVTALDARPSSTAQASSSQTDVNEAGSSSSSASSFESKISPSGSDDNGSPSETDQSQSQYFEPSSSDVSTEQFTTPTSSHQPTTYAAFIMPASSSSASSDEPFVFTVGGMTIGQFTEAGADAMIAVQFSSTSTTDSPAAENSAWAETAAVENIEGTDATSTSASEVVAASAARTSSAFLADGNNGSWVSSVNESVSPGAPTSSEEARETSDSNRSGEDNYGTYSSASASTEETSKDNNQRSGAGENTASVTVDYITTSPTQSSSIVSASYTDQRWSASQAKATVGGESEGSKVSAAPTIFSILSNSTSSNDSFGRESSDDKRQSLSATSYQANFTITGESAMVSASGHSHHQSDTAVNDMISQIIAVETSAISFDSSPLSSVYRFSKGDDTYTKSGSPGAEPTSMSPWAQALSNNRNSSASISEIIRTASSLVSGASYSLESASTQKAVVTGGQSSGKTCARKRKEKARRARALLIEAV</sequence>
<keyword evidence="4" id="KW-1185">Reference proteome</keyword>
<evidence type="ECO:0000313" key="3">
    <source>
        <dbReference type="EMBL" id="AAW44762.2"/>
    </source>
</evidence>
<feature type="compositionally biased region" description="Low complexity" evidence="1">
    <location>
        <begin position="474"/>
        <end position="486"/>
    </location>
</feature>
<gene>
    <name evidence="3" type="ordered locus">CNG03380</name>
</gene>
<feature type="compositionally biased region" description="Low complexity" evidence="1">
    <location>
        <begin position="239"/>
        <end position="250"/>
    </location>
</feature>
<dbReference type="STRING" id="214684.Q5KDM9"/>
<protein>
    <submittedName>
        <fullName evidence="3">Cell wall surface anchor protein, putative</fullName>
    </submittedName>
</protein>
<dbReference type="Proteomes" id="UP000002149">
    <property type="component" value="Chromosome 7"/>
</dbReference>
<name>Q5KDM9_CRYD1</name>
<dbReference type="VEuPathDB" id="FungiDB:CNG03380"/>
<dbReference type="AlphaFoldDB" id="Q5KDM9"/>
<feature type="region of interest" description="Disordered" evidence="1">
    <location>
        <begin position="781"/>
        <end position="838"/>
    </location>
</feature>
<evidence type="ECO:0000256" key="2">
    <source>
        <dbReference type="SAM" id="SignalP"/>
    </source>
</evidence>
<dbReference type="InParanoid" id="Q5KDM9"/>
<dbReference type="RefSeq" id="XP_024513252.1">
    <property type="nucleotide sequence ID" value="XM_024657578.1"/>
</dbReference>
<dbReference type="EMBL" id="AE017347">
    <property type="protein sequence ID" value="AAW44762.2"/>
    <property type="molecule type" value="Genomic_DNA"/>
</dbReference>
<evidence type="ECO:0000313" key="4">
    <source>
        <dbReference type="Proteomes" id="UP000002149"/>
    </source>
</evidence>
<dbReference type="HOGENOM" id="CLU_010912_0_0_1"/>
<evidence type="ECO:0000256" key="1">
    <source>
        <dbReference type="SAM" id="MobiDB-lite"/>
    </source>
</evidence>
<feature type="compositionally biased region" description="Polar residues" evidence="1">
    <location>
        <begin position="554"/>
        <end position="568"/>
    </location>
</feature>
<feature type="signal peptide" evidence="2">
    <location>
        <begin position="1"/>
        <end position="23"/>
    </location>
</feature>
<feature type="chain" id="PRO_5006744924" evidence="2">
    <location>
        <begin position="24"/>
        <end position="1071"/>
    </location>
</feature>
<accession>Q5KDM9</accession>
<dbReference type="GeneID" id="3258883"/>